<reference evidence="2 3" key="1">
    <citation type="journal article" date="2009" name="BMC Genomics">
        <title>Comparative genomics of the emerging human pathogen Photorhabdus asymbiotica with the insect pathogen Photorhabdus luminescens.</title>
        <authorList>
            <person name="Wilkinson P."/>
            <person name="Waterfield N.R."/>
            <person name="Crossman L."/>
            <person name="Corton C."/>
            <person name="Sanchez-Contreras M."/>
            <person name="Vlisidou I."/>
            <person name="Barron A."/>
            <person name="Bignell A."/>
            <person name="Clark L."/>
            <person name="Ormond D."/>
            <person name="Mayho M."/>
            <person name="Bason N."/>
            <person name="Smith F."/>
            <person name="Simmonds M."/>
            <person name="Churcher C."/>
            <person name="Harris D."/>
            <person name="Thompson N.R."/>
            <person name="Quail M."/>
            <person name="Parkhill J."/>
            <person name="ffrench-Constant R.H."/>
        </authorList>
    </citation>
    <scope>NUCLEOTIDE SEQUENCE [LARGE SCALE GENOMIC DNA]</scope>
    <source>
        <strain evidence="3">ATCC 43949 / 3105-77</strain>
    </source>
</reference>
<proteinExistence type="predicted"/>
<keyword evidence="1" id="KW-0812">Transmembrane</keyword>
<keyword evidence="1" id="KW-0472">Membrane</keyword>
<keyword evidence="1" id="KW-1133">Transmembrane helix</keyword>
<evidence type="ECO:0000313" key="3">
    <source>
        <dbReference type="Proteomes" id="UP000002747"/>
    </source>
</evidence>
<dbReference type="EMBL" id="FM162591">
    <property type="protein sequence ID" value="CAQ83834.1"/>
    <property type="molecule type" value="Genomic_DNA"/>
</dbReference>
<evidence type="ECO:0000256" key="1">
    <source>
        <dbReference type="SAM" id="Phobius"/>
    </source>
</evidence>
<dbReference type="KEGG" id="pay:PAU_01742"/>
<gene>
    <name evidence="2" type="ordered locus">PAU_01742</name>
</gene>
<feature type="transmembrane region" description="Helical" evidence="1">
    <location>
        <begin position="12"/>
        <end position="36"/>
    </location>
</feature>
<name>C7BTH9_PHOAA</name>
<dbReference type="AlphaFoldDB" id="C7BTH9"/>
<evidence type="ECO:0000313" key="2">
    <source>
        <dbReference type="EMBL" id="CAQ83834.1"/>
    </source>
</evidence>
<accession>C7BTH9</accession>
<protein>
    <submittedName>
        <fullName evidence="2">Uncharacterized protein</fullName>
    </submittedName>
</protein>
<dbReference type="Proteomes" id="UP000002747">
    <property type="component" value="Chromosome"/>
</dbReference>
<sequence length="37" mass="4359">MLLRGGGEEVVQVYPFISFLNVMLFIEMIFPTLVLWR</sequence>
<organism evidence="2 3">
    <name type="scientific">Photorhabdus asymbiotica subsp. asymbiotica (strain ATCC 43949 / 3105-77)</name>
    <name type="common">Xenorhabdus luminescens (strain 2)</name>
    <dbReference type="NCBI Taxonomy" id="553480"/>
    <lineage>
        <taxon>Bacteria</taxon>
        <taxon>Pseudomonadati</taxon>
        <taxon>Pseudomonadota</taxon>
        <taxon>Gammaproteobacteria</taxon>
        <taxon>Enterobacterales</taxon>
        <taxon>Morganellaceae</taxon>
        <taxon>Photorhabdus</taxon>
    </lineage>
</organism>